<dbReference type="Pfam" id="PF03050">
    <property type="entry name" value="DDE_Tnp_IS66"/>
    <property type="match status" value="1"/>
</dbReference>
<dbReference type="HOGENOM" id="CLU_1684588_0_0_3"/>
<evidence type="ECO:0000313" key="3">
    <source>
        <dbReference type="Proteomes" id="UP000003959"/>
    </source>
</evidence>
<evidence type="ECO:0000313" key="2">
    <source>
        <dbReference type="EMBL" id="EGJ34622.1"/>
    </source>
</evidence>
<dbReference type="AlphaFoldDB" id="F4XL98"/>
<dbReference type="eggNOG" id="COG4467">
    <property type="taxonomic scope" value="Bacteria"/>
</dbReference>
<protein>
    <recommendedName>
        <fullName evidence="1">Transposase IS66 central domain-containing protein</fullName>
    </recommendedName>
</protein>
<name>F4XL98_9CYAN</name>
<dbReference type="InterPro" id="IPR004291">
    <property type="entry name" value="Transposase_IS66_central"/>
</dbReference>
<sequence length="156" mass="17883">MRKSKPFYGSTTNSLFAYQDHPSAEQKEYLSVRFDEIFGRCYLHHPTLSNALNQFRQNKEQLLRVLDFPNIPLHNNAAFSDIREFVTRRKISGGTRSEAGLQARDTMIGLKKTCRKLGICFWAYLLSRLRGDDKIPPLPDLIRQKAIERGLVGSPA</sequence>
<dbReference type="RefSeq" id="WP_008179902.1">
    <property type="nucleotide sequence ID" value="NZ_GL890829.1"/>
</dbReference>
<evidence type="ECO:0000259" key="1">
    <source>
        <dbReference type="Pfam" id="PF03050"/>
    </source>
</evidence>
<dbReference type="Proteomes" id="UP000003959">
    <property type="component" value="Unassembled WGS sequence"/>
</dbReference>
<reference evidence="3" key="1">
    <citation type="journal article" date="2011" name="Proc. Natl. Acad. Sci. U.S.A.">
        <title>Genomic insights into the physiology and ecology of the marine filamentous cyanobacterium Lyngbya majuscula.</title>
        <authorList>
            <person name="Jones A.C."/>
            <person name="Monroe E.A."/>
            <person name="Podell S."/>
            <person name="Hess W.R."/>
            <person name="Klages S."/>
            <person name="Esquenazi E."/>
            <person name="Niessen S."/>
            <person name="Hoover H."/>
            <person name="Rothmann M."/>
            <person name="Lasken R.S."/>
            <person name="Yates J.R.III."/>
            <person name="Reinhardt R."/>
            <person name="Kube M."/>
            <person name="Burkart M.D."/>
            <person name="Allen E.E."/>
            <person name="Dorrestein P.C."/>
            <person name="Gerwick W.H."/>
            <person name="Gerwick L."/>
        </authorList>
    </citation>
    <scope>NUCLEOTIDE SEQUENCE [LARGE SCALE GENOMIC DNA]</scope>
    <source>
        <strain evidence="3">3L</strain>
    </source>
</reference>
<proteinExistence type="predicted"/>
<accession>F4XL98</accession>
<feature type="domain" description="Transposase IS66 central" evidence="1">
    <location>
        <begin position="42"/>
        <end position="102"/>
    </location>
</feature>
<organism evidence="2 3">
    <name type="scientific">Moorena producens 3L</name>
    <dbReference type="NCBI Taxonomy" id="489825"/>
    <lineage>
        <taxon>Bacteria</taxon>
        <taxon>Bacillati</taxon>
        <taxon>Cyanobacteriota</taxon>
        <taxon>Cyanophyceae</taxon>
        <taxon>Coleofasciculales</taxon>
        <taxon>Coleofasciculaceae</taxon>
        <taxon>Moorena</taxon>
    </lineage>
</organism>
<gene>
    <name evidence="2" type="ORF">LYNGBM3L_13890</name>
</gene>
<dbReference type="EMBL" id="GL890829">
    <property type="protein sequence ID" value="EGJ34622.1"/>
    <property type="molecule type" value="Genomic_DNA"/>
</dbReference>
<keyword evidence="3" id="KW-1185">Reference proteome</keyword>